<reference evidence="2 3" key="1">
    <citation type="submission" date="2019-02" db="EMBL/GenBank/DDBJ databases">
        <title>Deep-cultivation of Planctomycetes and their phenomic and genomic characterization uncovers novel biology.</title>
        <authorList>
            <person name="Wiegand S."/>
            <person name="Jogler M."/>
            <person name="Boedeker C."/>
            <person name="Pinto D."/>
            <person name="Vollmers J."/>
            <person name="Rivas-Marin E."/>
            <person name="Kohn T."/>
            <person name="Peeters S.H."/>
            <person name="Heuer A."/>
            <person name="Rast P."/>
            <person name="Oberbeckmann S."/>
            <person name="Bunk B."/>
            <person name="Jeske O."/>
            <person name="Meyerdierks A."/>
            <person name="Storesund J.E."/>
            <person name="Kallscheuer N."/>
            <person name="Luecker S."/>
            <person name="Lage O.M."/>
            <person name="Pohl T."/>
            <person name="Merkel B.J."/>
            <person name="Hornburger P."/>
            <person name="Mueller R.-W."/>
            <person name="Bruemmer F."/>
            <person name="Labrenz M."/>
            <person name="Spormann A.M."/>
            <person name="Op Den Camp H."/>
            <person name="Overmann J."/>
            <person name="Amann R."/>
            <person name="Jetten M.S.M."/>
            <person name="Mascher T."/>
            <person name="Medema M.H."/>
            <person name="Devos D.P."/>
            <person name="Kaster A.-K."/>
            <person name="Ovreas L."/>
            <person name="Rohde M."/>
            <person name="Galperin M.Y."/>
            <person name="Jogler C."/>
        </authorList>
    </citation>
    <scope>NUCLEOTIDE SEQUENCE [LARGE SCALE GENOMIC DNA]</scope>
    <source>
        <strain evidence="2 3">Pla52o</strain>
    </source>
</reference>
<accession>A0A5C6CNF5</accession>
<feature type="region of interest" description="Disordered" evidence="1">
    <location>
        <begin position="138"/>
        <end position="169"/>
    </location>
</feature>
<name>A0A5C6CNF5_9BACT</name>
<feature type="compositionally biased region" description="Basic residues" evidence="1">
    <location>
        <begin position="43"/>
        <end position="52"/>
    </location>
</feature>
<feature type="compositionally biased region" description="Polar residues" evidence="1">
    <location>
        <begin position="146"/>
        <end position="159"/>
    </location>
</feature>
<dbReference type="EMBL" id="SJPT01000003">
    <property type="protein sequence ID" value="TWU24289.1"/>
    <property type="molecule type" value="Genomic_DNA"/>
</dbReference>
<feature type="region of interest" description="Disordered" evidence="1">
    <location>
        <begin position="39"/>
        <end position="118"/>
    </location>
</feature>
<dbReference type="Proteomes" id="UP000316304">
    <property type="component" value="Unassembled WGS sequence"/>
</dbReference>
<evidence type="ECO:0000256" key="1">
    <source>
        <dbReference type="SAM" id="MobiDB-lite"/>
    </source>
</evidence>
<sequence>MTQKTSREKCTIVNFIENGLGQVKPHCLRFQLKIQPWAATGHERRRAKRLRSPPRGPIRQPKAPIANQRPRSPTKGKNGPGQARSKGATNQPRRSRRNPRSLVIYRPQSHSRCNEPIAKPVRQPTTCTKRFVSSCWRNDPPAMKRMTQNPQTFHQQQPASAKHGRRSRSNVAAIQCWAALDAM</sequence>
<protein>
    <submittedName>
        <fullName evidence="2">Uncharacterized protein</fullName>
    </submittedName>
</protein>
<evidence type="ECO:0000313" key="3">
    <source>
        <dbReference type="Proteomes" id="UP000316304"/>
    </source>
</evidence>
<evidence type="ECO:0000313" key="2">
    <source>
        <dbReference type="EMBL" id="TWU24289.1"/>
    </source>
</evidence>
<keyword evidence="3" id="KW-1185">Reference proteome</keyword>
<proteinExistence type="predicted"/>
<dbReference type="AlphaFoldDB" id="A0A5C6CNF5"/>
<organism evidence="2 3">
    <name type="scientific">Novipirellula galeiformis</name>
    <dbReference type="NCBI Taxonomy" id="2528004"/>
    <lineage>
        <taxon>Bacteria</taxon>
        <taxon>Pseudomonadati</taxon>
        <taxon>Planctomycetota</taxon>
        <taxon>Planctomycetia</taxon>
        <taxon>Pirellulales</taxon>
        <taxon>Pirellulaceae</taxon>
        <taxon>Novipirellula</taxon>
    </lineage>
</organism>
<gene>
    <name evidence="2" type="ORF">Pla52o_22160</name>
</gene>
<comment type="caution">
    <text evidence="2">The sequence shown here is derived from an EMBL/GenBank/DDBJ whole genome shotgun (WGS) entry which is preliminary data.</text>
</comment>